<dbReference type="eggNOG" id="COG0415">
    <property type="taxonomic scope" value="Bacteria"/>
</dbReference>
<evidence type="ECO:0000256" key="4">
    <source>
        <dbReference type="PIRSR" id="PIRSR602081-1"/>
    </source>
</evidence>
<evidence type="ECO:0000256" key="3">
    <source>
        <dbReference type="ARBA" id="ARBA00022827"/>
    </source>
</evidence>
<dbReference type="SUPFAM" id="SSF52425">
    <property type="entry name" value="Cryptochrome/photolyase, N-terminal domain"/>
    <property type="match status" value="1"/>
</dbReference>
<dbReference type="InterPro" id="IPR006050">
    <property type="entry name" value="DNA_photolyase_N"/>
</dbReference>
<dbReference type="PANTHER" id="PTHR11455:SF9">
    <property type="entry name" value="CRYPTOCHROME CIRCADIAN CLOCK 5 ISOFORM X1"/>
    <property type="match status" value="1"/>
</dbReference>
<dbReference type="Gene3D" id="3.40.50.620">
    <property type="entry name" value="HUPs"/>
    <property type="match status" value="1"/>
</dbReference>
<dbReference type="GO" id="GO:0003904">
    <property type="term" value="F:deoxyribodipyrimidine photo-lyase activity"/>
    <property type="evidence" value="ECO:0007669"/>
    <property type="project" value="TreeGrafter"/>
</dbReference>
<feature type="site" description="Electron transfer via tryptophanyl radical" evidence="5">
    <location>
        <position position="349"/>
    </location>
</feature>
<feature type="site" description="Electron transfer via tryptophanyl radical" evidence="5">
    <location>
        <position position="372"/>
    </location>
</feature>
<evidence type="ECO:0000256" key="6">
    <source>
        <dbReference type="RuleBase" id="RU004182"/>
    </source>
</evidence>
<evidence type="ECO:0000256" key="1">
    <source>
        <dbReference type="ARBA" id="ARBA00001932"/>
    </source>
</evidence>
<keyword evidence="8" id="KW-0456">Lyase</keyword>
<dbReference type="InterPro" id="IPR036134">
    <property type="entry name" value="Crypto/Photolyase_FAD-like_sf"/>
</dbReference>
<dbReference type="PANTHER" id="PTHR11455">
    <property type="entry name" value="CRYPTOCHROME"/>
    <property type="match status" value="1"/>
</dbReference>
<feature type="binding site" evidence="4">
    <location>
        <position position="259"/>
    </location>
    <ligand>
        <name>FAD</name>
        <dbReference type="ChEBI" id="CHEBI:57692"/>
    </ligand>
</feature>
<dbReference type="GO" id="GO:0071949">
    <property type="term" value="F:FAD binding"/>
    <property type="evidence" value="ECO:0007669"/>
    <property type="project" value="TreeGrafter"/>
</dbReference>
<reference evidence="8 9" key="1">
    <citation type="journal article" date="2013" name="Curr. Biol.">
        <title>Defensive bacteriome symbiont with a drastically reduced genome.</title>
        <authorList>
            <person name="Nakabachi A."/>
            <person name="Ueoka R."/>
            <person name="Oshima K."/>
            <person name="Teta R."/>
            <person name="Mangoni A."/>
            <person name="Gurgui M."/>
            <person name="Oldham N.J."/>
            <person name="van Echten-Deckert G."/>
            <person name="Okamura K."/>
            <person name="Yamamoto K."/>
            <person name="Inoue H."/>
            <person name="Ohkuma M."/>
            <person name="Hongoh Y."/>
            <person name="Miyagishima S.Y."/>
            <person name="Hattori M."/>
            <person name="Piel J."/>
            <person name="Fukatsu T."/>
        </authorList>
    </citation>
    <scope>NUCLEOTIDE SEQUENCE [LARGE SCALE GENOMIC DNA]</scope>
    <source>
        <strain evidence="8 9">DC</strain>
    </source>
</reference>
<evidence type="ECO:0000313" key="8">
    <source>
        <dbReference type="EMBL" id="AGS06952.1"/>
    </source>
</evidence>
<evidence type="ECO:0000313" key="9">
    <source>
        <dbReference type="Proteomes" id="UP000015216"/>
    </source>
</evidence>
<dbReference type="GO" id="GO:0003677">
    <property type="term" value="F:DNA binding"/>
    <property type="evidence" value="ECO:0007669"/>
    <property type="project" value="TreeGrafter"/>
</dbReference>
<feature type="binding site" evidence="4">
    <location>
        <begin position="262"/>
        <end position="269"/>
    </location>
    <ligand>
        <name>FAD</name>
        <dbReference type="ChEBI" id="CHEBI:57692"/>
    </ligand>
</feature>
<dbReference type="SUPFAM" id="SSF48173">
    <property type="entry name" value="Cryptochrome/photolyase FAD-binding domain"/>
    <property type="match status" value="1"/>
</dbReference>
<evidence type="ECO:0000256" key="2">
    <source>
        <dbReference type="ARBA" id="ARBA00022630"/>
    </source>
</evidence>
<proteinExistence type="inferred from homology"/>
<evidence type="ECO:0000256" key="5">
    <source>
        <dbReference type="PIRSR" id="PIRSR602081-2"/>
    </source>
</evidence>
<dbReference type="PATRIC" id="fig|669502.6.peg.256"/>
<dbReference type="AlphaFoldDB" id="S5R169"/>
<dbReference type="InterPro" id="IPR014729">
    <property type="entry name" value="Rossmann-like_a/b/a_fold"/>
</dbReference>
<dbReference type="InterPro" id="IPR002081">
    <property type="entry name" value="Cryptochrome/DNA_photolyase_1"/>
</dbReference>
<accession>S5R169</accession>
<evidence type="ECO:0000259" key="7">
    <source>
        <dbReference type="PROSITE" id="PS51645"/>
    </source>
</evidence>
<dbReference type="HOGENOM" id="CLU_010348_2_2_4"/>
<keyword evidence="2 4" id="KW-0285">Flavoprotein</keyword>
<comment type="similarity">
    <text evidence="6">Belongs to the DNA photolyase family.</text>
</comment>
<sequence>MEVYCVFIFDKNILDPLRSQGIIEDRRIEFIFKSIIELSINLQNYDSDLIIRYAIASKEIKKLVIKLNIDAVMINHDYEPQAIIRDKLIKKELKVIGCKFFSYKDQVIFEKNEILNKTGKPYSIFSFYQKKWIEKVKSNKCYLQSYPVNSYLNNLVHSSKLHKIINNNIISLNDLGFCKSNLSSLGIKTGASGAKILLNNFIKKIKNYNINRNYPSINGTSYLSIHLRFGTISIRKLVKLIFKFIKKHYKTDCIGYFTWLSQLIWRDFYQMILYCHPNVVNKSFKKEYDNILWESDNYAKKNFLNWCKGYTGYPLIDSAIIQLNSSGYMHNRLRMVTASFLIKNMGINWKWGENYFANKLNDFDLASNNGNWQWSASSGCSSQPFFRIFNPIIQSKKFDYQGIFIRKYLPQLSKLSNKYIHSPWKASSYKLEKAGIILGKNYPKPILEHSLSKKNILKRYNFIKKYPK</sequence>
<dbReference type="Gene3D" id="1.25.40.80">
    <property type="match status" value="1"/>
</dbReference>
<keyword evidence="3 4" id="KW-0274">FAD</keyword>
<feature type="binding site" evidence="4">
    <location>
        <begin position="220"/>
        <end position="224"/>
    </location>
    <ligand>
        <name>FAD</name>
        <dbReference type="ChEBI" id="CHEBI:57692"/>
    </ligand>
</feature>
<feature type="binding site" evidence="4">
    <location>
        <position position="208"/>
    </location>
    <ligand>
        <name>FAD</name>
        <dbReference type="ChEBI" id="CHEBI:57692"/>
    </ligand>
</feature>
<protein>
    <submittedName>
        <fullName evidence="8">Deoxyribodipyrimidine photolyase</fullName>
    </submittedName>
</protein>
<dbReference type="InterPro" id="IPR036155">
    <property type="entry name" value="Crypto/Photolyase_N_sf"/>
</dbReference>
<keyword evidence="9" id="KW-1185">Reference proteome</keyword>
<dbReference type="PRINTS" id="PR00147">
    <property type="entry name" value="DNAPHOTLYASE"/>
</dbReference>
<gene>
    <name evidence="8" type="ORF">SSDC_01315</name>
</gene>
<dbReference type="STRING" id="669502.SSDC_01315"/>
<dbReference type="Pfam" id="PF03441">
    <property type="entry name" value="FAD_binding_7"/>
    <property type="match status" value="1"/>
</dbReference>
<comment type="cofactor">
    <cofactor evidence="1">
        <name>(6R)-5,10-methylene-5,6,7,8-tetrahydrofolate</name>
        <dbReference type="ChEBI" id="CHEBI:15636"/>
    </cofactor>
</comment>
<dbReference type="EMBL" id="CP003468">
    <property type="protein sequence ID" value="AGS06952.1"/>
    <property type="molecule type" value="Genomic_DNA"/>
</dbReference>
<feature type="site" description="Electron transfer via tryptophanyl radical" evidence="5">
    <location>
        <position position="293"/>
    </location>
</feature>
<dbReference type="Pfam" id="PF00875">
    <property type="entry name" value="DNA_photolyase"/>
    <property type="match status" value="1"/>
</dbReference>
<name>S5R169_9PROT</name>
<organism evidence="8 9">
    <name type="scientific">Candidatus Profftella armatura</name>
    <dbReference type="NCBI Taxonomy" id="669502"/>
    <lineage>
        <taxon>Bacteria</taxon>
        <taxon>Pseudomonadati</taxon>
        <taxon>Pseudomonadota</taxon>
        <taxon>Betaproteobacteria</taxon>
        <taxon>Candidatus Profftella</taxon>
    </lineage>
</organism>
<feature type="binding site" evidence="4">
    <location>
        <begin position="362"/>
        <end position="364"/>
    </location>
    <ligand>
        <name>FAD</name>
        <dbReference type="ChEBI" id="CHEBI:57692"/>
    </ligand>
</feature>
<comment type="cofactor">
    <cofactor evidence="4">
        <name>FAD</name>
        <dbReference type="ChEBI" id="CHEBI:57692"/>
    </cofactor>
    <text evidence="4">Binds 1 FAD per subunit.</text>
</comment>
<dbReference type="PROSITE" id="PS51645">
    <property type="entry name" value="PHR_CRY_ALPHA_BETA"/>
    <property type="match status" value="1"/>
</dbReference>
<dbReference type="KEGG" id="ssdc:SSDC_01315"/>
<dbReference type="Gene3D" id="1.10.579.10">
    <property type="entry name" value="DNA Cyclobutane Dipyrimidine Photolyase, subunit A, domain 3"/>
    <property type="match status" value="1"/>
</dbReference>
<feature type="domain" description="Photolyase/cryptochrome alpha/beta" evidence="7">
    <location>
        <begin position="1"/>
        <end position="108"/>
    </location>
</feature>
<keyword evidence="6" id="KW-0157">Chromophore</keyword>
<dbReference type="InterPro" id="IPR005101">
    <property type="entry name" value="Cryptochr/Photolyase_FAD-bd"/>
</dbReference>
<dbReference type="Proteomes" id="UP000015216">
    <property type="component" value="Chromosome"/>
</dbReference>